<proteinExistence type="inferred from homology"/>
<feature type="region of interest" description="Disordered" evidence="3">
    <location>
        <begin position="1"/>
        <end position="117"/>
    </location>
</feature>
<evidence type="ECO:0000256" key="3">
    <source>
        <dbReference type="SAM" id="MobiDB-lite"/>
    </source>
</evidence>
<name>A0A914VB97_9BILA</name>
<dbReference type="CDD" id="cd06845">
    <property type="entry name" value="Bcl-2_like"/>
    <property type="match status" value="1"/>
</dbReference>
<dbReference type="WBParaSite" id="PSAMB.scaffold1669size28877.g14331.t2">
    <property type="protein sequence ID" value="PSAMB.scaffold1669size28877.g14331.t2"/>
    <property type="gene ID" value="PSAMB.scaffold1669size28877.g14331"/>
</dbReference>
<feature type="transmembrane region" description="Helical" evidence="4">
    <location>
        <begin position="328"/>
        <end position="350"/>
    </location>
</feature>
<keyword evidence="4" id="KW-0812">Transmembrane</keyword>
<dbReference type="GO" id="GO:0008630">
    <property type="term" value="P:intrinsic apoptotic signaling pathway in response to DNA damage"/>
    <property type="evidence" value="ECO:0007669"/>
    <property type="project" value="TreeGrafter"/>
</dbReference>
<dbReference type="SMART" id="SM00337">
    <property type="entry name" value="BCL"/>
    <property type="match status" value="1"/>
</dbReference>
<comment type="similarity">
    <text evidence="1">Belongs to the Bcl-2 family.</text>
</comment>
<evidence type="ECO:0000313" key="7">
    <source>
        <dbReference type="WBParaSite" id="PSAMB.scaffold1669size28877.g14331.t2"/>
    </source>
</evidence>
<evidence type="ECO:0000256" key="1">
    <source>
        <dbReference type="ARBA" id="ARBA00009458"/>
    </source>
</evidence>
<dbReference type="PANTHER" id="PTHR11256:SF41">
    <property type="entry name" value="BCL-2 HOMOLOGOUS ANTAGONIST_KILLER"/>
    <property type="match status" value="1"/>
</dbReference>
<keyword evidence="4" id="KW-1133">Transmembrane helix</keyword>
<dbReference type="GO" id="GO:0015288">
    <property type="term" value="F:porin activity"/>
    <property type="evidence" value="ECO:0007669"/>
    <property type="project" value="TreeGrafter"/>
</dbReference>
<dbReference type="InterPro" id="IPR026298">
    <property type="entry name" value="Bcl-2_fam"/>
</dbReference>
<dbReference type="GO" id="GO:0005741">
    <property type="term" value="C:mitochondrial outer membrane"/>
    <property type="evidence" value="ECO:0007669"/>
    <property type="project" value="TreeGrafter"/>
</dbReference>
<dbReference type="PROSITE" id="PS50062">
    <property type="entry name" value="BCL2_FAMILY"/>
    <property type="match status" value="1"/>
</dbReference>
<keyword evidence="4" id="KW-0472">Membrane</keyword>
<sequence>MEEEGSNGGAADDFDTVDVDEGGDNGRVHRHQPTAASTAPRAAQRDEPGESPNTGRKESIGRRQGFGGSISVSADSRERSVSNGSVETAQRPTNYRKGSAASHRSRTSSRIDYDDPAFQGSTYSSLVDLEPVTEERVESQATQVVQSFMVSSYQLDLRHERGEMEPDSDSTAGIVAETPNIPELQHYPGGIFNSTEVLIGRRLADLGDEFQRVHEAELDEMVNRIMPNVLAAGSVLKEAYSAFRKVATRLLADGSGLNWGRIVALLCFGYRMALALARHGWRNFVPDCVKLVVEFMLSEQIVRWIAQHGGWVAALAYRLPLPEGTVGIVAGSFFYALTCGALLVAIIYSLRNNK</sequence>
<dbReference type="InterPro" id="IPR020726">
    <property type="entry name" value="Bcl2_BH2_motif_CS"/>
</dbReference>
<feature type="compositionally biased region" description="Polar residues" evidence="3">
    <location>
        <begin position="81"/>
        <end position="93"/>
    </location>
</feature>
<dbReference type="InterPro" id="IPR046371">
    <property type="entry name" value="Bcl-2_BH1-3"/>
</dbReference>
<keyword evidence="6" id="KW-1185">Reference proteome</keyword>
<dbReference type="PROSITE" id="PS01258">
    <property type="entry name" value="BH2"/>
    <property type="match status" value="1"/>
</dbReference>
<keyword evidence="2" id="KW-0053">Apoptosis</keyword>
<evidence type="ECO:0000259" key="5">
    <source>
        <dbReference type="SMART" id="SM00337"/>
    </source>
</evidence>
<dbReference type="GO" id="GO:0051400">
    <property type="term" value="F:BH domain binding"/>
    <property type="evidence" value="ECO:0007669"/>
    <property type="project" value="TreeGrafter"/>
</dbReference>
<dbReference type="AlphaFoldDB" id="A0A914VB97"/>
<feature type="compositionally biased region" description="Acidic residues" evidence="3">
    <location>
        <begin position="12"/>
        <end position="23"/>
    </location>
</feature>
<dbReference type="Gene3D" id="1.10.437.10">
    <property type="entry name" value="Blc2-like"/>
    <property type="match status" value="1"/>
</dbReference>
<evidence type="ECO:0000313" key="6">
    <source>
        <dbReference type="Proteomes" id="UP000887566"/>
    </source>
</evidence>
<accession>A0A914VB97</accession>
<dbReference type="GO" id="GO:0042981">
    <property type="term" value="P:regulation of apoptotic process"/>
    <property type="evidence" value="ECO:0007669"/>
    <property type="project" value="InterPro"/>
</dbReference>
<dbReference type="GO" id="GO:0097192">
    <property type="term" value="P:extrinsic apoptotic signaling pathway in absence of ligand"/>
    <property type="evidence" value="ECO:0007669"/>
    <property type="project" value="TreeGrafter"/>
</dbReference>
<reference evidence="7" key="1">
    <citation type="submission" date="2022-11" db="UniProtKB">
        <authorList>
            <consortium name="WormBaseParasite"/>
        </authorList>
    </citation>
    <scope>IDENTIFICATION</scope>
</reference>
<evidence type="ECO:0000256" key="4">
    <source>
        <dbReference type="SAM" id="Phobius"/>
    </source>
</evidence>
<feature type="domain" description="Bcl-2 Bcl-2 homology region 1-3" evidence="5">
    <location>
        <begin position="203"/>
        <end position="311"/>
    </location>
</feature>
<evidence type="ECO:0000256" key="2">
    <source>
        <dbReference type="ARBA" id="ARBA00022703"/>
    </source>
</evidence>
<dbReference type="InterPro" id="IPR036834">
    <property type="entry name" value="Bcl-2-like_sf"/>
</dbReference>
<organism evidence="6 7">
    <name type="scientific">Plectus sambesii</name>
    <dbReference type="NCBI Taxonomy" id="2011161"/>
    <lineage>
        <taxon>Eukaryota</taxon>
        <taxon>Metazoa</taxon>
        <taxon>Ecdysozoa</taxon>
        <taxon>Nematoda</taxon>
        <taxon>Chromadorea</taxon>
        <taxon>Plectida</taxon>
        <taxon>Plectina</taxon>
        <taxon>Plectoidea</taxon>
        <taxon>Plectidae</taxon>
        <taxon>Plectus</taxon>
    </lineage>
</organism>
<dbReference type="SUPFAM" id="SSF56854">
    <property type="entry name" value="Bcl-2 inhibitors of programmed cell death"/>
    <property type="match status" value="1"/>
</dbReference>
<protein>
    <submittedName>
        <fullName evidence="7">Bcl-2 Bcl-2 homology region 1-3 domain-containing protein</fullName>
    </submittedName>
</protein>
<dbReference type="Pfam" id="PF00452">
    <property type="entry name" value="Bcl-2"/>
    <property type="match status" value="1"/>
</dbReference>
<dbReference type="Proteomes" id="UP000887566">
    <property type="component" value="Unplaced"/>
</dbReference>
<dbReference type="PANTHER" id="PTHR11256">
    <property type="entry name" value="BCL-2 RELATED"/>
    <property type="match status" value="1"/>
</dbReference>
<dbReference type="GO" id="GO:0001836">
    <property type="term" value="P:release of cytochrome c from mitochondria"/>
    <property type="evidence" value="ECO:0007669"/>
    <property type="project" value="TreeGrafter"/>
</dbReference>
<dbReference type="InterPro" id="IPR002475">
    <property type="entry name" value="Bcl2-like"/>
</dbReference>